<feature type="transmembrane region" description="Helical" evidence="7">
    <location>
        <begin position="345"/>
        <end position="363"/>
    </location>
</feature>
<feature type="transmembrane region" description="Helical" evidence="7">
    <location>
        <begin position="375"/>
        <end position="397"/>
    </location>
</feature>
<evidence type="ECO:0000259" key="8">
    <source>
        <dbReference type="PROSITE" id="PS50850"/>
    </source>
</evidence>
<dbReference type="InterPro" id="IPR011701">
    <property type="entry name" value="MFS"/>
</dbReference>
<sequence>MDAEKSLDNSSHSHEKSPTTPDSVSEDYAAAYGISGKSLLRKLDRHLLPGVCILYLLSFLDRSNVASAKLDGLDADLHMTGDQYLTGLTLFFIGYILFEVPWNLVLKRIGPKIWLPSVTLIWGIVATLQGVVVYNGGQTGVAGFFVVRFFLGVTEGALFPGVVFYLSMWYKRAERQYRIALFFSAASLAGAFGGILAYGIGYMKGVAGLNGWRWIFIIEGILTCVIAVGGYWFIADWPARARFVNEDERAFINARLKADSDATQDEAFNWTNVWHALKDPKVWLYCACYHTLSLPLYVLSLFLPSFIAALGYKASSAQLLTIPPYALATTLTVIYAIVSERYHRRGPFIMTSAATAIIGYIILLTNTDPHKRPGVSYAGVFFAAAGIYPAVALTLSWPAMNVSGQTKRATANALQITIGNLGAVIGTQLYRAENTPRYIVGHSVALAYLCGNICVVGILCFVLKRINTRRDAADAVSQEVWDGEWRGDEDTRWRFTL</sequence>
<dbReference type="FunFam" id="1.20.1250.20:FF:000034">
    <property type="entry name" value="MFS general substrate transporter"/>
    <property type="match status" value="1"/>
</dbReference>
<comment type="caution">
    <text evidence="9">The sequence shown here is derived from an EMBL/GenBank/DDBJ whole genome shotgun (WGS) entry which is preliminary data.</text>
</comment>
<dbReference type="Gene3D" id="1.20.1250.20">
    <property type="entry name" value="MFS general substrate transporter like domains"/>
    <property type="match status" value="2"/>
</dbReference>
<dbReference type="GO" id="GO:0016020">
    <property type="term" value="C:membrane"/>
    <property type="evidence" value="ECO:0007669"/>
    <property type="project" value="UniProtKB-SubCell"/>
</dbReference>
<feature type="transmembrane region" description="Helical" evidence="7">
    <location>
        <begin position="146"/>
        <end position="167"/>
    </location>
</feature>
<dbReference type="PANTHER" id="PTHR43791:SF22">
    <property type="entry name" value="TRANSPORTER, PUTATIVE (AFU_ORTHOLOGUE AFUA_6G11320)-RELATED"/>
    <property type="match status" value="1"/>
</dbReference>
<feature type="transmembrane region" description="Helical" evidence="7">
    <location>
        <begin position="179"/>
        <end position="200"/>
    </location>
</feature>
<comment type="subcellular location">
    <subcellularLocation>
        <location evidence="1">Membrane</location>
        <topology evidence="1">Multi-pass membrane protein</topology>
    </subcellularLocation>
</comment>
<feature type="transmembrane region" description="Helical" evidence="7">
    <location>
        <begin position="85"/>
        <end position="106"/>
    </location>
</feature>
<keyword evidence="2" id="KW-0813">Transport</keyword>
<evidence type="ECO:0000313" key="9">
    <source>
        <dbReference type="EMBL" id="KAK5706061.1"/>
    </source>
</evidence>
<feature type="transmembrane region" description="Helical" evidence="7">
    <location>
        <begin position="409"/>
        <end position="430"/>
    </location>
</feature>
<dbReference type="Proteomes" id="UP001310594">
    <property type="component" value="Unassembled WGS sequence"/>
</dbReference>
<protein>
    <recommendedName>
        <fullName evidence="8">Major facilitator superfamily (MFS) profile domain-containing protein</fullName>
    </recommendedName>
</protein>
<dbReference type="FunFam" id="1.20.1250.20:FF:000068">
    <property type="entry name" value="MFS general substrate transporter"/>
    <property type="match status" value="1"/>
</dbReference>
<keyword evidence="3 7" id="KW-0812">Transmembrane</keyword>
<feature type="transmembrane region" description="Helical" evidence="7">
    <location>
        <begin position="212"/>
        <end position="234"/>
    </location>
</feature>
<gene>
    <name evidence="9" type="ORF">LTR97_001047</name>
</gene>
<reference evidence="9" key="1">
    <citation type="submission" date="2023-08" db="EMBL/GenBank/DDBJ databases">
        <title>Black Yeasts Isolated from many extreme environments.</title>
        <authorList>
            <person name="Coleine C."/>
            <person name="Stajich J.E."/>
            <person name="Selbmann L."/>
        </authorList>
    </citation>
    <scope>NUCLEOTIDE SEQUENCE</scope>
    <source>
        <strain evidence="9">CCFEE 5810</strain>
    </source>
</reference>
<dbReference type="PANTHER" id="PTHR43791">
    <property type="entry name" value="PERMEASE-RELATED"/>
    <property type="match status" value="1"/>
</dbReference>
<feature type="transmembrane region" description="Helical" evidence="7">
    <location>
        <begin position="319"/>
        <end position="338"/>
    </location>
</feature>
<dbReference type="InterPro" id="IPR036259">
    <property type="entry name" value="MFS_trans_sf"/>
</dbReference>
<evidence type="ECO:0000313" key="10">
    <source>
        <dbReference type="Proteomes" id="UP001310594"/>
    </source>
</evidence>
<feature type="transmembrane region" description="Helical" evidence="7">
    <location>
        <begin position="113"/>
        <end position="134"/>
    </location>
</feature>
<dbReference type="SUPFAM" id="SSF103473">
    <property type="entry name" value="MFS general substrate transporter"/>
    <property type="match status" value="1"/>
</dbReference>
<dbReference type="EMBL" id="JAVRQU010000002">
    <property type="protein sequence ID" value="KAK5706061.1"/>
    <property type="molecule type" value="Genomic_DNA"/>
</dbReference>
<evidence type="ECO:0000256" key="4">
    <source>
        <dbReference type="ARBA" id="ARBA00022989"/>
    </source>
</evidence>
<keyword evidence="4 7" id="KW-1133">Transmembrane helix</keyword>
<dbReference type="AlphaFoldDB" id="A0AAN8A4V5"/>
<evidence type="ECO:0000256" key="5">
    <source>
        <dbReference type="ARBA" id="ARBA00023136"/>
    </source>
</evidence>
<evidence type="ECO:0000256" key="3">
    <source>
        <dbReference type="ARBA" id="ARBA00022692"/>
    </source>
</evidence>
<evidence type="ECO:0000256" key="2">
    <source>
        <dbReference type="ARBA" id="ARBA00022448"/>
    </source>
</evidence>
<feature type="domain" description="Major facilitator superfamily (MFS) profile" evidence="8">
    <location>
        <begin position="47"/>
        <end position="469"/>
    </location>
</feature>
<evidence type="ECO:0000256" key="7">
    <source>
        <dbReference type="SAM" id="Phobius"/>
    </source>
</evidence>
<proteinExistence type="predicted"/>
<evidence type="ECO:0000256" key="1">
    <source>
        <dbReference type="ARBA" id="ARBA00004141"/>
    </source>
</evidence>
<dbReference type="GO" id="GO:0022857">
    <property type="term" value="F:transmembrane transporter activity"/>
    <property type="evidence" value="ECO:0007669"/>
    <property type="project" value="InterPro"/>
</dbReference>
<keyword evidence="5 7" id="KW-0472">Membrane</keyword>
<name>A0AAN8A4V5_9PEZI</name>
<organism evidence="9 10">
    <name type="scientific">Elasticomyces elasticus</name>
    <dbReference type="NCBI Taxonomy" id="574655"/>
    <lineage>
        <taxon>Eukaryota</taxon>
        <taxon>Fungi</taxon>
        <taxon>Dikarya</taxon>
        <taxon>Ascomycota</taxon>
        <taxon>Pezizomycotina</taxon>
        <taxon>Dothideomycetes</taxon>
        <taxon>Dothideomycetidae</taxon>
        <taxon>Mycosphaerellales</taxon>
        <taxon>Teratosphaeriaceae</taxon>
        <taxon>Elasticomyces</taxon>
    </lineage>
</organism>
<evidence type="ECO:0000256" key="6">
    <source>
        <dbReference type="SAM" id="MobiDB-lite"/>
    </source>
</evidence>
<dbReference type="PROSITE" id="PS50850">
    <property type="entry name" value="MFS"/>
    <property type="match status" value="1"/>
</dbReference>
<dbReference type="InterPro" id="IPR020846">
    <property type="entry name" value="MFS_dom"/>
</dbReference>
<feature type="compositionally biased region" description="Basic and acidic residues" evidence="6">
    <location>
        <begin position="1"/>
        <end position="17"/>
    </location>
</feature>
<feature type="transmembrane region" description="Helical" evidence="7">
    <location>
        <begin position="442"/>
        <end position="463"/>
    </location>
</feature>
<dbReference type="Pfam" id="PF07690">
    <property type="entry name" value="MFS_1"/>
    <property type="match status" value="1"/>
</dbReference>
<accession>A0AAN8A4V5</accession>
<feature type="region of interest" description="Disordered" evidence="6">
    <location>
        <begin position="1"/>
        <end position="24"/>
    </location>
</feature>
<feature type="transmembrane region" description="Helical" evidence="7">
    <location>
        <begin position="282"/>
        <end position="307"/>
    </location>
</feature>